<name>A0ABQ4S398_9HYPH</name>
<accession>A0ABQ4S398</accession>
<gene>
    <name evidence="3" type="ORF">OCOJLMKI_4843</name>
</gene>
<evidence type="ECO:0000313" key="3">
    <source>
        <dbReference type="EMBL" id="GJD97610.1"/>
    </source>
</evidence>
<protein>
    <recommendedName>
        <fullName evidence="2">Transposase IS4-like domain-containing protein</fullName>
    </recommendedName>
</protein>
<feature type="region of interest" description="Disordered" evidence="1">
    <location>
        <begin position="1"/>
        <end position="22"/>
    </location>
</feature>
<proteinExistence type="predicted"/>
<dbReference type="Pfam" id="PF01609">
    <property type="entry name" value="DDE_Tnp_1"/>
    <property type="match status" value="1"/>
</dbReference>
<keyword evidence="4" id="KW-1185">Reference proteome</keyword>
<dbReference type="EMBL" id="BPQP01000095">
    <property type="protein sequence ID" value="GJD97610.1"/>
    <property type="molecule type" value="Genomic_DNA"/>
</dbReference>
<reference evidence="3" key="1">
    <citation type="journal article" date="2021" name="Front. Microbiol.">
        <title>Comprehensive Comparative Genomics and Phenotyping of Methylobacterium Species.</title>
        <authorList>
            <person name="Alessa O."/>
            <person name="Ogura Y."/>
            <person name="Fujitani Y."/>
            <person name="Takami H."/>
            <person name="Hayashi T."/>
            <person name="Sahin N."/>
            <person name="Tani A."/>
        </authorList>
    </citation>
    <scope>NUCLEOTIDE SEQUENCE</scope>
    <source>
        <strain evidence="3">DSM 19015</strain>
    </source>
</reference>
<evidence type="ECO:0000256" key="1">
    <source>
        <dbReference type="SAM" id="MobiDB-lite"/>
    </source>
</evidence>
<dbReference type="Proteomes" id="UP001055125">
    <property type="component" value="Unassembled WGS sequence"/>
</dbReference>
<evidence type="ECO:0000313" key="4">
    <source>
        <dbReference type="Proteomes" id="UP001055125"/>
    </source>
</evidence>
<feature type="domain" description="Transposase IS4-like" evidence="2">
    <location>
        <begin position="35"/>
        <end position="137"/>
    </location>
</feature>
<comment type="caution">
    <text evidence="3">The sequence shown here is derived from an EMBL/GenBank/DDBJ whole genome shotgun (WGS) entry which is preliminary data.</text>
</comment>
<evidence type="ECO:0000259" key="2">
    <source>
        <dbReference type="Pfam" id="PF01609"/>
    </source>
</evidence>
<reference evidence="3" key="2">
    <citation type="submission" date="2021-08" db="EMBL/GenBank/DDBJ databases">
        <authorList>
            <person name="Tani A."/>
            <person name="Ola A."/>
            <person name="Ogura Y."/>
            <person name="Katsura K."/>
            <person name="Hayashi T."/>
        </authorList>
    </citation>
    <scope>NUCLEOTIDE SEQUENCE</scope>
    <source>
        <strain evidence="3">DSM 19015</strain>
    </source>
</reference>
<organism evidence="3 4">
    <name type="scientific">Methylobacterium iners</name>
    <dbReference type="NCBI Taxonomy" id="418707"/>
    <lineage>
        <taxon>Bacteria</taxon>
        <taxon>Pseudomonadati</taxon>
        <taxon>Pseudomonadota</taxon>
        <taxon>Alphaproteobacteria</taxon>
        <taxon>Hyphomicrobiales</taxon>
        <taxon>Methylobacteriaceae</taxon>
        <taxon>Methylobacterium</taxon>
    </lineage>
</organism>
<sequence length="140" mass="15723">MAGRRGGRRQALTSRHTAAKGAKAIAVGPSRGGQTTKIDALTNVLGRPGVLLQTLGNLSDVRTALEVLAEAPGRILRLTADKGYDANWLRADLWERSITPIIPSKRGRKRKIRHDQRSYRERWQNEATFCRLKVFRRNPL</sequence>
<dbReference type="InterPro" id="IPR002559">
    <property type="entry name" value="Transposase_11"/>
</dbReference>